<dbReference type="GO" id="GO:0043122">
    <property type="term" value="P:regulation of canonical NF-kappaB signal transduction"/>
    <property type="evidence" value="ECO:0007669"/>
    <property type="project" value="TreeGrafter"/>
</dbReference>
<proteinExistence type="predicted"/>
<evidence type="ECO:0000259" key="10">
    <source>
        <dbReference type="PROSITE" id="PS51801"/>
    </source>
</evidence>
<keyword evidence="3" id="KW-0479">Metal-binding</keyword>
<evidence type="ECO:0000259" key="9">
    <source>
        <dbReference type="PROSITE" id="PS50157"/>
    </source>
</evidence>
<dbReference type="PANTHER" id="PTHR31553">
    <property type="entry name" value="NF-KAPPA-B ESSENTIAL MODULATOR"/>
    <property type="match status" value="1"/>
</dbReference>
<dbReference type="PROSITE" id="PS51801">
    <property type="entry name" value="ZF_CCHC_NOA"/>
    <property type="match status" value="1"/>
</dbReference>
<protein>
    <submittedName>
        <fullName evidence="11">Putative rho-associated coiled-coil</fullName>
    </submittedName>
</protein>
<dbReference type="EMBL" id="GIFK01004152">
    <property type="protein sequence ID" value="NBJ61855.1"/>
    <property type="molecule type" value="Transcribed_RNA"/>
</dbReference>
<evidence type="ECO:0000256" key="5">
    <source>
        <dbReference type="ARBA" id="ARBA00022833"/>
    </source>
</evidence>
<accession>A0A6B2EFC9</accession>
<feature type="coiled-coil region" evidence="8">
    <location>
        <begin position="314"/>
        <end position="341"/>
    </location>
</feature>
<evidence type="ECO:0000256" key="1">
    <source>
        <dbReference type="ARBA" id="ARBA00004496"/>
    </source>
</evidence>
<feature type="domain" description="CCHC NOA-type" evidence="10">
    <location>
        <begin position="437"/>
        <end position="467"/>
    </location>
</feature>
<dbReference type="GO" id="GO:0005737">
    <property type="term" value="C:cytoplasm"/>
    <property type="evidence" value="ECO:0007669"/>
    <property type="project" value="UniProtKB-SubCell"/>
</dbReference>
<evidence type="ECO:0000313" key="11">
    <source>
        <dbReference type="EMBL" id="NBJ61855.1"/>
    </source>
</evidence>
<feature type="domain" description="C2H2-type" evidence="9">
    <location>
        <begin position="443"/>
        <end position="472"/>
    </location>
</feature>
<dbReference type="GO" id="GO:0005634">
    <property type="term" value="C:nucleus"/>
    <property type="evidence" value="ECO:0007669"/>
    <property type="project" value="TreeGrafter"/>
</dbReference>
<dbReference type="InterPro" id="IPR034735">
    <property type="entry name" value="NEMO_ZF"/>
</dbReference>
<feature type="coiled-coil region" evidence="8">
    <location>
        <begin position="170"/>
        <end position="258"/>
    </location>
</feature>
<dbReference type="GO" id="GO:0008270">
    <property type="term" value="F:zinc ion binding"/>
    <property type="evidence" value="ECO:0007669"/>
    <property type="project" value="UniProtKB-KW"/>
</dbReference>
<dbReference type="GO" id="GO:0070530">
    <property type="term" value="F:K63-linked polyubiquitin modification-dependent protein binding"/>
    <property type="evidence" value="ECO:0007669"/>
    <property type="project" value="InterPro"/>
</dbReference>
<evidence type="ECO:0000256" key="2">
    <source>
        <dbReference type="ARBA" id="ARBA00022490"/>
    </source>
</evidence>
<dbReference type="PROSITE" id="PS50157">
    <property type="entry name" value="ZINC_FINGER_C2H2_2"/>
    <property type="match status" value="1"/>
</dbReference>
<dbReference type="InterPro" id="IPR032419">
    <property type="entry name" value="CC2-LZ_dom"/>
</dbReference>
<keyword evidence="5" id="KW-0862">Zinc</keyword>
<dbReference type="Pfam" id="PF16516">
    <property type="entry name" value="CC2-LZ"/>
    <property type="match status" value="1"/>
</dbReference>
<keyword evidence="2" id="KW-0963">Cytoplasm</keyword>
<keyword evidence="6 8" id="KW-0175">Coiled coil</keyword>
<evidence type="ECO:0000256" key="6">
    <source>
        <dbReference type="ARBA" id="ARBA00023054"/>
    </source>
</evidence>
<dbReference type="Gene3D" id="3.30.160.60">
    <property type="entry name" value="Classic Zinc Finger"/>
    <property type="match status" value="1"/>
</dbReference>
<dbReference type="Gene3D" id="1.20.5.990">
    <property type="entry name" value="Nemo cc2-lz domain - 1d5 darpin complex"/>
    <property type="match status" value="1"/>
</dbReference>
<sequence>MCDEESFVILGSTPTPSMECLARSYATETASGEFSSLPDVSVHMEAKAPSLDTEGAVGGVKEQSLSRSTASDTVDSVKAAAMEAPLPPDDDVLTPPEFQLNSIVSQASVVNWPETSQTAPSISSNHFNIFSEFPSMKGQNIASQDLSKLENFYCEHNQLKENLLNSNRCLRQYFALAEKWQNEIRDFKRQQDVYQTHVVGENERLRGVVEQMEQRLVEKNAEMEALKVENRQCIEALVEQHDREIEELRQQLQAAKVMVGEEGRRSSTEAELKWRQEMDHMEFTLGEKLRVAEMKEGQWHQEVAGLTEKFSKDMQEMRQRLAQESAKVVELEEQCRNWHSENDCLRVNLVAAEELNGRMRSDTGDTAQKMEQLEAFKLQAEIFERDFEAERAARTVLVGEKEQLLVDLRLLQNRHQQLIGELESMRNPRSGYPHPESQRTRQFRCPVCSRLFTDLSTLNSHVNDCLDNTDNP</sequence>
<keyword evidence="4 7" id="KW-0863">Zinc-finger</keyword>
<dbReference type="InterPro" id="IPR013087">
    <property type="entry name" value="Znf_C2H2_type"/>
</dbReference>
<evidence type="ECO:0000256" key="7">
    <source>
        <dbReference type="PROSITE-ProRule" id="PRU01142"/>
    </source>
</evidence>
<reference evidence="11" key="1">
    <citation type="submission" date="2019-10" db="EMBL/GenBank/DDBJ databases">
        <title>Short sand fly seasons in Tbilisi, Georgia, hinder development of host immunity to saliva of the visceral leishmaniasis vector Phlebotomus kandelakii.</title>
        <authorList>
            <person name="Oliveira F."/>
            <person name="Giorgobiani E."/>
            <person name="Guimaraes-Costa A.B."/>
            <person name="Abdeladhim M."/>
            <person name="Oristian J."/>
            <person name="Tskhvaradze L."/>
            <person name="Tsertsvadze N."/>
            <person name="Zakalashvili M."/>
            <person name="Valenzuela J.G."/>
            <person name="Kamhawi S."/>
        </authorList>
    </citation>
    <scope>NUCLEOTIDE SEQUENCE</scope>
    <source>
        <strain evidence="11">Wild-capture in Tbilisi</strain>
        <tissue evidence="11">Salivary glands</tissue>
    </source>
</reference>
<dbReference type="AlphaFoldDB" id="A0A6B2EFC9"/>
<comment type="subcellular location">
    <subcellularLocation>
        <location evidence="1">Cytoplasm</location>
    </subcellularLocation>
</comment>
<organism evidence="11">
    <name type="scientific">Phlebotomus kandelakii</name>
    <dbReference type="NCBI Taxonomy" id="1109342"/>
    <lineage>
        <taxon>Eukaryota</taxon>
        <taxon>Metazoa</taxon>
        <taxon>Ecdysozoa</taxon>
        <taxon>Arthropoda</taxon>
        <taxon>Hexapoda</taxon>
        <taxon>Insecta</taxon>
        <taxon>Pterygota</taxon>
        <taxon>Neoptera</taxon>
        <taxon>Endopterygota</taxon>
        <taxon>Diptera</taxon>
        <taxon>Nematocera</taxon>
        <taxon>Psychodoidea</taxon>
        <taxon>Psychodidae</taxon>
        <taxon>Phlebotomus</taxon>
        <taxon>Larroussius</taxon>
    </lineage>
</organism>
<evidence type="ECO:0000256" key="4">
    <source>
        <dbReference type="ARBA" id="ARBA00022771"/>
    </source>
</evidence>
<evidence type="ECO:0000256" key="8">
    <source>
        <dbReference type="SAM" id="Coils"/>
    </source>
</evidence>
<evidence type="ECO:0000256" key="3">
    <source>
        <dbReference type="ARBA" id="ARBA00022723"/>
    </source>
</evidence>
<dbReference type="PANTHER" id="PTHR31553:SF1">
    <property type="entry name" value="NF-KAPPA-B ESSENTIAL MODULATOR"/>
    <property type="match status" value="1"/>
</dbReference>
<name>A0A6B2EFC9_9DIPT</name>
<dbReference type="InterPro" id="IPR051301">
    <property type="entry name" value="Optineurin/NFkB_EssMod"/>
</dbReference>